<dbReference type="InterPro" id="IPR046863">
    <property type="entry name" value="MbnP-like_dom"/>
</dbReference>
<reference evidence="3 4" key="2">
    <citation type="submission" date="2019-09" db="EMBL/GenBank/DDBJ databases">
        <authorList>
            <person name="Jin C."/>
        </authorList>
    </citation>
    <scope>NUCLEOTIDE SEQUENCE [LARGE SCALE GENOMIC DNA]</scope>
    <source>
        <strain evidence="3 4">BN140078</strain>
    </source>
</reference>
<evidence type="ECO:0000313" key="3">
    <source>
        <dbReference type="EMBL" id="KAA2241941.1"/>
    </source>
</evidence>
<comment type="caution">
    <text evidence="3">The sequence shown here is derived from an EMBL/GenBank/DDBJ whole genome shotgun (WGS) entry which is preliminary data.</text>
</comment>
<gene>
    <name evidence="3" type="ORF">F0L74_18965</name>
</gene>
<evidence type="ECO:0000256" key="1">
    <source>
        <dbReference type="SAM" id="SignalP"/>
    </source>
</evidence>
<feature type="domain" description="Copper-binding protein MbnP-like" evidence="2">
    <location>
        <begin position="35"/>
        <end position="232"/>
    </location>
</feature>
<sequence length="253" mass="27572">MRNFLLAIPAAYLCLLLFTGGTTHTGPRRPPTRTASLQLHFTHVVNGRPMALGTTAYMNAAGESFTITMFKYYISNFTLTTTTGQEITLPAAYFLVNESSDSTKRITLPQAPEGTYQRISFMIGVDSIHNMSGAQTGALDPVNGMFWTWNSGYIMAKLEGNSPVSKQPLNLVEFHIGGFKGASNVLRRVQLNFPQPVKLSAATPATVQLTADAYTWFHLPNAISFKKVASCTTPGTQAAAVADNYRNMFSISN</sequence>
<evidence type="ECO:0000259" key="2">
    <source>
        <dbReference type="Pfam" id="PF20243"/>
    </source>
</evidence>
<protein>
    <recommendedName>
        <fullName evidence="2">Copper-binding protein MbnP-like domain-containing protein</fullName>
    </recommendedName>
</protein>
<organism evidence="3 4">
    <name type="scientific">Chitinophaga agrisoli</name>
    <dbReference type="NCBI Taxonomy" id="2607653"/>
    <lineage>
        <taxon>Bacteria</taxon>
        <taxon>Pseudomonadati</taxon>
        <taxon>Bacteroidota</taxon>
        <taxon>Chitinophagia</taxon>
        <taxon>Chitinophagales</taxon>
        <taxon>Chitinophagaceae</taxon>
        <taxon>Chitinophaga</taxon>
    </lineage>
</organism>
<feature type="chain" id="PRO_5022978291" description="Copper-binding protein MbnP-like domain-containing protein" evidence="1">
    <location>
        <begin position="26"/>
        <end position="253"/>
    </location>
</feature>
<accession>A0A5B2VRU5</accession>
<reference evidence="3 4" key="1">
    <citation type="submission" date="2019-09" db="EMBL/GenBank/DDBJ databases">
        <title>Chitinophaga ginsengihumi sp. nov., isolated from soil of ginseng rhizosphere.</title>
        <authorList>
            <person name="Lee J."/>
        </authorList>
    </citation>
    <scope>NUCLEOTIDE SEQUENCE [LARGE SCALE GENOMIC DNA]</scope>
    <source>
        <strain evidence="3 4">BN140078</strain>
    </source>
</reference>
<keyword evidence="4" id="KW-1185">Reference proteome</keyword>
<feature type="signal peptide" evidence="1">
    <location>
        <begin position="1"/>
        <end position="25"/>
    </location>
</feature>
<name>A0A5B2VRU5_9BACT</name>
<dbReference type="Proteomes" id="UP000324611">
    <property type="component" value="Unassembled WGS sequence"/>
</dbReference>
<dbReference type="EMBL" id="VUOC01000003">
    <property type="protein sequence ID" value="KAA2241941.1"/>
    <property type="molecule type" value="Genomic_DNA"/>
</dbReference>
<proteinExistence type="predicted"/>
<keyword evidence="1" id="KW-0732">Signal</keyword>
<dbReference type="Pfam" id="PF20243">
    <property type="entry name" value="MbnP"/>
    <property type="match status" value="1"/>
</dbReference>
<dbReference type="AlphaFoldDB" id="A0A5B2VRU5"/>
<evidence type="ECO:0000313" key="4">
    <source>
        <dbReference type="Proteomes" id="UP000324611"/>
    </source>
</evidence>